<reference evidence="1" key="1">
    <citation type="submission" date="2016-05" db="EMBL/GenBank/DDBJ databases">
        <authorList>
            <person name="Lavstsen T."/>
            <person name="Jespersen J.S."/>
        </authorList>
    </citation>
    <scope>NUCLEOTIDE SEQUENCE</scope>
    <source>
        <tissue evidence="1">Brain</tissue>
    </source>
</reference>
<proteinExistence type="predicted"/>
<feature type="non-terminal residue" evidence="1">
    <location>
        <position position="1"/>
    </location>
</feature>
<protein>
    <submittedName>
        <fullName evidence="1">Chromosome 9 open reading frame 174</fullName>
    </submittedName>
</protein>
<gene>
    <name evidence="1" type="primary">C9ORF174</name>
</gene>
<organism evidence="1">
    <name type="scientific">Nothobranchius pienaari</name>
    <dbReference type="NCBI Taxonomy" id="704102"/>
    <lineage>
        <taxon>Eukaryota</taxon>
        <taxon>Metazoa</taxon>
        <taxon>Chordata</taxon>
        <taxon>Craniata</taxon>
        <taxon>Vertebrata</taxon>
        <taxon>Euteleostomi</taxon>
        <taxon>Actinopterygii</taxon>
        <taxon>Neopterygii</taxon>
        <taxon>Teleostei</taxon>
        <taxon>Neoteleostei</taxon>
        <taxon>Acanthomorphata</taxon>
        <taxon>Ovalentaria</taxon>
        <taxon>Atherinomorphae</taxon>
        <taxon>Cyprinodontiformes</taxon>
        <taxon>Nothobranchiidae</taxon>
        <taxon>Nothobranchius</taxon>
    </lineage>
</organism>
<name>A0A1A8L1Z6_9TELE</name>
<reference evidence="1" key="2">
    <citation type="submission" date="2016-06" db="EMBL/GenBank/DDBJ databases">
        <title>The genome of a short-lived fish provides insights into sex chromosome evolution and the genetic control of aging.</title>
        <authorList>
            <person name="Reichwald K."/>
            <person name="Felder M."/>
            <person name="Petzold A."/>
            <person name="Koch P."/>
            <person name="Groth M."/>
            <person name="Platzer M."/>
        </authorList>
    </citation>
    <scope>NUCLEOTIDE SEQUENCE</scope>
    <source>
        <tissue evidence="1">Brain</tissue>
    </source>
</reference>
<feature type="non-terminal residue" evidence="1">
    <location>
        <position position="103"/>
    </location>
</feature>
<evidence type="ECO:0000313" key="1">
    <source>
        <dbReference type="EMBL" id="SBR38830.1"/>
    </source>
</evidence>
<dbReference type="EMBL" id="HAEF01001448">
    <property type="protein sequence ID" value="SBR38830.1"/>
    <property type="molecule type" value="Transcribed_RNA"/>
</dbReference>
<accession>A0A1A8L1Z6</accession>
<sequence length="103" mass="11768">EVLSLWEEVHEEVKERKNRFSELNLQLNDCERQRTDEVRGHIQQVHTVVAVQALVRPSSSPSPHSALIPPFPGSWSFSLSLSLHLLIRWEILLSSSRNSSNSN</sequence>
<dbReference type="AlphaFoldDB" id="A0A1A8L1Z6"/>